<comment type="caution">
    <text evidence="3">The sequence shown here is derived from an EMBL/GenBank/DDBJ whole genome shotgun (WGS) entry which is preliminary data.</text>
</comment>
<evidence type="ECO:0000313" key="3">
    <source>
        <dbReference type="EMBL" id="TXD36080.1"/>
    </source>
</evidence>
<dbReference type="InterPro" id="IPR042095">
    <property type="entry name" value="SUMF_sf"/>
</dbReference>
<organism evidence="3 4">
    <name type="scientific">Lujinxingia vulgaris</name>
    <dbReference type="NCBI Taxonomy" id="2600176"/>
    <lineage>
        <taxon>Bacteria</taxon>
        <taxon>Deltaproteobacteria</taxon>
        <taxon>Bradymonadales</taxon>
        <taxon>Lujinxingiaceae</taxon>
        <taxon>Lujinxingia</taxon>
    </lineage>
</organism>
<dbReference type="EMBL" id="VOSM01000006">
    <property type="protein sequence ID" value="TXD36080.1"/>
    <property type="molecule type" value="Genomic_DNA"/>
</dbReference>
<gene>
    <name evidence="3" type="ORF">FRC98_13215</name>
</gene>
<dbReference type="InterPro" id="IPR005532">
    <property type="entry name" value="SUMF_dom"/>
</dbReference>
<feature type="compositionally biased region" description="Basic and acidic residues" evidence="1">
    <location>
        <begin position="101"/>
        <end position="110"/>
    </location>
</feature>
<evidence type="ECO:0000259" key="2">
    <source>
        <dbReference type="Pfam" id="PF03781"/>
    </source>
</evidence>
<dbReference type="GO" id="GO:0120147">
    <property type="term" value="F:formylglycine-generating oxidase activity"/>
    <property type="evidence" value="ECO:0007669"/>
    <property type="project" value="TreeGrafter"/>
</dbReference>
<dbReference type="Proteomes" id="UP000321412">
    <property type="component" value="Unassembled WGS sequence"/>
</dbReference>
<dbReference type="PANTHER" id="PTHR23150:SF19">
    <property type="entry name" value="FORMYLGLYCINE-GENERATING ENZYME"/>
    <property type="match status" value="1"/>
</dbReference>
<protein>
    <submittedName>
        <fullName evidence="3">SUMF1/EgtB/PvdOfamily nonheme iron enzyme</fullName>
    </submittedName>
</protein>
<dbReference type="InterPro" id="IPR016187">
    <property type="entry name" value="CTDL_fold"/>
</dbReference>
<dbReference type="Gene3D" id="3.90.1580.10">
    <property type="entry name" value="paralog of FGE (formylglycine-generating enzyme)"/>
    <property type="match status" value="1"/>
</dbReference>
<keyword evidence="4" id="KW-1185">Reference proteome</keyword>
<dbReference type="SUPFAM" id="SSF56436">
    <property type="entry name" value="C-type lectin-like"/>
    <property type="match status" value="1"/>
</dbReference>
<name>A0A5C6X749_9DELT</name>
<dbReference type="OrthoDB" id="9768004at2"/>
<dbReference type="Pfam" id="PF03781">
    <property type="entry name" value="FGE-sulfatase"/>
    <property type="match status" value="1"/>
</dbReference>
<reference evidence="3 4" key="1">
    <citation type="submission" date="2019-08" db="EMBL/GenBank/DDBJ databases">
        <title>Bradymonadales sp. TMQ4.</title>
        <authorList>
            <person name="Liang Q."/>
        </authorList>
    </citation>
    <scope>NUCLEOTIDE SEQUENCE [LARGE SCALE GENOMIC DNA]</scope>
    <source>
        <strain evidence="3 4">TMQ4</strain>
    </source>
</reference>
<accession>A0A5C6X749</accession>
<evidence type="ECO:0000313" key="4">
    <source>
        <dbReference type="Proteomes" id="UP000321412"/>
    </source>
</evidence>
<dbReference type="RefSeq" id="WP_146981917.1">
    <property type="nucleotide sequence ID" value="NZ_VOSM01000006.1"/>
</dbReference>
<dbReference type="InterPro" id="IPR051043">
    <property type="entry name" value="Sulfatase_Mod_Factor_Kinase"/>
</dbReference>
<dbReference type="PANTHER" id="PTHR23150">
    <property type="entry name" value="SULFATASE MODIFYING FACTOR 1, 2"/>
    <property type="match status" value="1"/>
</dbReference>
<dbReference type="AlphaFoldDB" id="A0A5C6X749"/>
<proteinExistence type="predicted"/>
<feature type="domain" description="Sulfatase-modifying factor enzyme-like" evidence="2">
    <location>
        <begin position="195"/>
        <end position="408"/>
    </location>
</feature>
<sequence length="412" mass="44475">MSEVSQVSCPECGAEQSSGAPFCGRCGYRMRPAETVREGMAPVRRSSQSGGQERPARASQTGPGGSGLWAVEEGRTVMEGMQAIQAGDRPQGTADAESDEDARGGEEAPRAWRGRVSGVVWGSAAVCLVAMASMSWMYLKRAAVVEGAVEEVRRGEPGRVEVEAGPYLRGLSEQAQSFMMLSCHQLERDEPERCEQEELLAGEYPQRTVTLKAYAIDRLEVSVGAYQRCVDEGACEAIDYDGCEVWTPRGLQVSLRVPRVLKEAGRAVVCVTREEARAYCGWAGGALPTHDQWERAARGVDGGVYPWGDHWESESANWGERDVVGGPVAGALDGYVWTAPVGRYEGGVSPAGVWEMAGNVAEWVEGEDPLLGAVRGGSWVSNPFELRSTARVERKATARRTDVGFRCAYGGR</sequence>
<feature type="region of interest" description="Disordered" evidence="1">
    <location>
        <begin position="84"/>
        <end position="110"/>
    </location>
</feature>
<evidence type="ECO:0000256" key="1">
    <source>
        <dbReference type="SAM" id="MobiDB-lite"/>
    </source>
</evidence>
<feature type="region of interest" description="Disordered" evidence="1">
    <location>
        <begin position="1"/>
        <end position="69"/>
    </location>
</feature>